<name>A0A0S4JI52_BODSA</name>
<gene>
    <name evidence="1" type="ORF">BSAL_25510</name>
</gene>
<dbReference type="EMBL" id="CYKH01001803">
    <property type="protein sequence ID" value="CUG90203.1"/>
    <property type="molecule type" value="Genomic_DNA"/>
</dbReference>
<dbReference type="VEuPathDB" id="TriTrypDB:BSAL_25510"/>
<evidence type="ECO:0000313" key="2">
    <source>
        <dbReference type="Proteomes" id="UP000051952"/>
    </source>
</evidence>
<dbReference type="AlphaFoldDB" id="A0A0S4JI52"/>
<sequence>MLLSRRLVDDFLGEKQTLRLPALQTPPSMLARIVRISIVNCVTRNYVAEKRLPMHVFLEKIDLLDKYKTADNVRKTVAVYESVLKACVRNNDFLQLKMLCTSETGFFLFFRRVCQVHKNIFNQSLSFFFLDAVIAI</sequence>
<keyword evidence="2" id="KW-1185">Reference proteome</keyword>
<accession>A0A0S4JI52</accession>
<dbReference type="Proteomes" id="UP000051952">
    <property type="component" value="Unassembled WGS sequence"/>
</dbReference>
<evidence type="ECO:0000313" key="1">
    <source>
        <dbReference type="EMBL" id="CUG90203.1"/>
    </source>
</evidence>
<organism evidence="1 2">
    <name type="scientific">Bodo saltans</name>
    <name type="common">Flagellated protozoan</name>
    <dbReference type="NCBI Taxonomy" id="75058"/>
    <lineage>
        <taxon>Eukaryota</taxon>
        <taxon>Discoba</taxon>
        <taxon>Euglenozoa</taxon>
        <taxon>Kinetoplastea</taxon>
        <taxon>Metakinetoplastina</taxon>
        <taxon>Eubodonida</taxon>
        <taxon>Bodonidae</taxon>
        <taxon>Bodo</taxon>
    </lineage>
</organism>
<proteinExistence type="predicted"/>
<reference evidence="2" key="1">
    <citation type="submission" date="2015-09" db="EMBL/GenBank/DDBJ databases">
        <authorList>
            <consortium name="Pathogen Informatics"/>
        </authorList>
    </citation>
    <scope>NUCLEOTIDE SEQUENCE [LARGE SCALE GENOMIC DNA]</scope>
    <source>
        <strain evidence="2">Lake Konstanz</strain>
    </source>
</reference>
<protein>
    <submittedName>
        <fullName evidence="1">Uncharacterized protein</fullName>
    </submittedName>
</protein>